<gene>
    <name evidence="1" type="ORF">S03H2_56879</name>
</gene>
<organism evidence="1">
    <name type="scientific">marine sediment metagenome</name>
    <dbReference type="NCBI Taxonomy" id="412755"/>
    <lineage>
        <taxon>unclassified sequences</taxon>
        <taxon>metagenomes</taxon>
        <taxon>ecological metagenomes</taxon>
    </lineage>
</organism>
<accession>X1L628</accession>
<name>X1L628_9ZZZZ</name>
<comment type="caution">
    <text evidence="1">The sequence shown here is derived from an EMBL/GenBank/DDBJ whole genome shotgun (WGS) entry which is preliminary data.</text>
</comment>
<protein>
    <submittedName>
        <fullName evidence="1">Uncharacterized protein</fullName>
    </submittedName>
</protein>
<feature type="non-terminal residue" evidence="1">
    <location>
        <position position="126"/>
    </location>
</feature>
<proteinExistence type="predicted"/>
<dbReference type="EMBL" id="BARU01036427">
    <property type="protein sequence ID" value="GAH89598.1"/>
    <property type="molecule type" value="Genomic_DNA"/>
</dbReference>
<reference evidence="1" key="1">
    <citation type="journal article" date="2014" name="Front. Microbiol.">
        <title>High frequency of phylogenetically diverse reductive dehalogenase-homologous genes in deep subseafloor sedimentary metagenomes.</title>
        <authorList>
            <person name="Kawai M."/>
            <person name="Futagami T."/>
            <person name="Toyoda A."/>
            <person name="Takaki Y."/>
            <person name="Nishi S."/>
            <person name="Hori S."/>
            <person name="Arai W."/>
            <person name="Tsubouchi T."/>
            <person name="Morono Y."/>
            <person name="Uchiyama I."/>
            <person name="Ito T."/>
            <person name="Fujiyama A."/>
            <person name="Inagaki F."/>
            <person name="Takami H."/>
        </authorList>
    </citation>
    <scope>NUCLEOTIDE SEQUENCE</scope>
    <source>
        <strain evidence="1">Expedition CK06-06</strain>
    </source>
</reference>
<dbReference type="AlphaFoldDB" id="X1L628"/>
<sequence length="126" mass="14117">MDLNSLIQRVDQLLDLGRKVLATRQRDEDDEWIDSSKLKGFRSAVLSFIEMVYGPKHTHYTEFDNSVKGDSPSAAKAGNAILEAIRDEIAGGWLFSVKGLVTAEIFADFLEMAEYLLSQDYKDPAT</sequence>
<evidence type="ECO:0000313" key="1">
    <source>
        <dbReference type="EMBL" id="GAH89598.1"/>
    </source>
</evidence>